<dbReference type="SUPFAM" id="SSF110857">
    <property type="entry name" value="Gamma-glutamyl cyclotransferase-like"/>
    <property type="match status" value="1"/>
</dbReference>
<keyword evidence="3" id="KW-1185">Reference proteome</keyword>
<reference evidence="2 3" key="1">
    <citation type="submission" date="2018-08" db="EMBL/GenBank/DDBJ databases">
        <title>Muricauda nanhaiensis sp. nov., isolated from seawater of the South China Sea.</title>
        <authorList>
            <person name="Dang Y."/>
        </authorList>
    </citation>
    <scope>NUCLEOTIDE SEQUENCE [LARGE SCALE GENOMIC DNA]</scope>
    <source>
        <strain evidence="2 3">SM1704</strain>
    </source>
</reference>
<dbReference type="EMBL" id="QTJX01000002">
    <property type="protein sequence ID" value="RDY60147.1"/>
    <property type="molecule type" value="Genomic_DNA"/>
</dbReference>
<sequence length="103" mass="11983">MLDHLFTYGTLQDPQVQQYIFGRVLIGQNDALPGFKSLENAVYDRYPLVVRTSDQNNMVKGKVYEVSETDLLKADIYETTAYKREKFHLESGIRAWVYIENSK</sequence>
<gene>
    <name evidence="2" type="ORF">DX873_12510</name>
</gene>
<organism evidence="2 3">
    <name type="scientific">Flagellimonas nanhaiensis</name>
    <dbReference type="NCBI Taxonomy" id="2292706"/>
    <lineage>
        <taxon>Bacteria</taxon>
        <taxon>Pseudomonadati</taxon>
        <taxon>Bacteroidota</taxon>
        <taxon>Flavobacteriia</taxon>
        <taxon>Flavobacteriales</taxon>
        <taxon>Flavobacteriaceae</taxon>
        <taxon>Flagellimonas</taxon>
    </lineage>
</organism>
<evidence type="ECO:0000259" key="1">
    <source>
        <dbReference type="Pfam" id="PF06094"/>
    </source>
</evidence>
<feature type="domain" description="Gamma-glutamylcyclotransferase AIG2-like" evidence="1">
    <location>
        <begin position="5"/>
        <end position="100"/>
    </location>
</feature>
<dbReference type="CDD" id="cd06661">
    <property type="entry name" value="GGCT_like"/>
    <property type="match status" value="1"/>
</dbReference>
<evidence type="ECO:0000313" key="3">
    <source>
        <dbReference type="Proteomes" id="UP000261828"/>
    </source>
</evidence>
<dbReference type="Gene3D" id="3.10.490.10">
    <property type="entry name" value="Gamma-glutamyl cyclotransferase-like"/>
    <property type="match status" value="1"/>
</dbReference>
<dbReference type="GO" id="GO:0016740">
    <property type="term" value="F:transferase activity"/>
    <property type="evidence" value="ECO:0007669"/>
    <property type="project" value="UniProtKB-KW"/>
</dbReference>
<dbReference type="InterPro" id="IPR009288">
    <property type="entry name" value="AIG2-like_dom"/>
</dbReference>
<proteinExistence type="predicted"/>
<evidence type="ECO:0000313" key="2">
    <source>
        <dbReference type="EMBL" id="RDY60147.1"/>
    </source>
</evidence>
<comment type="caution">
    <text evidence="2">The sequence shown here is derived from an EMBL/GenBank/DDBJ whole genome shotgun (WGS) entry which is preliminary data.</text>
</comment>
<dbReference type="InterPro" id="IPR036568">
    <property type="entry name" value="GGCT-like_sf"/>
</dbReference>
<dbReference type="OrthoDB" id="9798388at2"/>
<keyword evidence="2" id="KW-0808">Transferase</keyword>
<dbReference type="Proteomes" id="UP000261828">
    <property type="component" value="Unassembled WGS sequence"/>
</dbReference>
<dbReference type="Pfam" id="PF06094">
    <property type="entry name" value="GGACT"/>
    <property type="match status" value="1"/>
</dbReference>
<name>A0A371JRL7_9FLAO</name>
<dbReference type="InterPro" id="IPR013024">
    <property type="entry name" value="GGCT-like"/>
</dbReference>
<accession>A0A371JRL7</accession>
<dbReference type="AlphaFoldDB" id="A0A371JRL7"/>
<protein>
    <submittedName>
        <fullName evidence="2">Gamma-glutamylcyclotransferase</fullName>
    </submittedName>
</protein>